<dbReference type="NCBIfam" id="TIGR00254">
    <property type="entry name" value="GGDEF"/>
    <property type="match status" value="1"/>
</dbReference>
<dbReference type="InterPro" id="IPR052155">
    <property type="entry name" value="Biofilm_reg_signaling"/>
</dbReference>
<evidence type="ECO:0000259" key="5">
    <source>
        <dbReference type="PROSITE" id="PS50883"/>
    </source>
</evidence>
<organism evidence="7 8">
    <name type="scientific">Thiorhodovibrio frisius</name>
    <dbReference type="NCBI Taxonomy" id="631362"/>
    <lineage>
        <taxon>Bacteria</taxon>
        <taxon>Pseudomonadati</taxon>
        <taxon>Pseudomonadota</taxon>
        <taxon>Gammaproteobacteria</taxon>
        <taxon>Chromatiales</taxon>
        <taxon>Chromatiaceae</taxon>
        <taxon>Thiorhodovibrio</taxon>
    </lineage>
</organism>
<dbReference type="PROSITE" id="PS50112">
    <property type="entry name" value="PAS"/>
    <property type="match status" value="1"/>
</dbReference>
<dbReference type="SMART" id="SM00267">
    <property type="entry name" value="GGDEF"/>
    <property type="match status" value="1"/>
</dbReference>
<dbReference type="PANTHER" id="PTHR44757">
    <property type="entry name" value="DIGUANYLATE CYCLASE DGCP"/>
    <property type="match status" value="1"/>
</dbReference>
<dbReference type="InterPro" id="IPR000014">
    <property type="entry name" value="PAS"/>
</dbReference>
<feature type="domain" description="EAL" evidence="5">
    <location>
        <begin position="463"/>
        <end position="720"/>
    </location>
</feature>
<accession>H8YYS4</accession>
<dbReference type="Pfam" id="PF08447">
    <property type="entry name" value="PAS_3"/>
    <property type="match status" value="2"/>
</dbReference>
<dbReference type="eggNOG" id="COG5001">
    <property type="taxonomic scope" value="Bacteria"/>
</dbReference>
<feature type="domain" description="GGDEF" evidence="6">
    <location>
        <begin position="322"/>
        <end position="454"/>
    </location>
</feature>
<feature type="domain" description="PAS" evidence="3">
    <location>
        <begin position="156"/>
        <end position="228"/>
    </location>
</feature>
<dbReference type="STRING" id="631362.Thi970DRAFT_01272"/>
<dbReference type="FunFam" id="3.30.70.270:FF:000001">
    <property type="entry name" value="Diguanylate cyclase domain protein"/>
    <property type="match status" value="1"/>
</dbReference>
<dbReference type="HOGENOM" id="CLU_000445_70_20_6"/>
<dbReference type="RefSeq" id="WP_009147683.1">
    <property type="nucleotide sequence ID" value="NZ_CP121471.1"/>
</dbReference>
<dbReference type="EMBL" id="JH603168">
    <property type="protein sequence ID" value="EIC23600.1"/>
    <property type="molecule type" value="Genomic_DNA"/>
</dbReference>
<feature type="domain" description="PAC" evidence="4">
    <location>
        <begin position="231"/>
        <end position="283"/>
    </location>
</feature>
<dbReference type="InterPro" id="IPR035919">
    <property type="entry name" value="EAL_sf"/>
</dbReference>
<dbReference type="InterPro" id="IPR029787">
    <property type="entry name" value="Nucleotide_cyclase"/>
</dbReference>
<dbReference type="SUPFAM" id="SSF55073">
    <property type="entry name" value="Nucleotide cyclase"/>
    <property type="match status" value="1"/>
</dbReference>
<proteinExistence type="predicted"/>
<dbReference type="Gene3D" id="2.10.70.100">
    <property type="match status" value="2"/>
</dbReference>
<dbReference type="SUPFAM" id="SSF141868">
    <property type="entry name" value="EAL domain-like"/>
    <property type="match status" value="1"/>
</dbReference>
<evidence type="ECO:0000256" key="2">
    <source>
        <dbReference type="SAM" id="MobiDB-lite"/>
    </source>
</evidence>
<feature type="compositionally biased region" description="Polar residues" evidence="2">
    <location>
        <begin position="1"/>
        <end position="10"/>
    </location>
</feature>
<dbReference type="OrthoDB" id="8553030at2"/>
<dbReference type="SUPFAM" id="SSF55785">
    <property type="entry name" value="PYP-like sensor domain (PAS domain)"/>
    <property type="match status" value="2"/>
</dbReference>
<gene>
    <name evidence="7" type="ORF">Thi970DRAFT_01272</name>
</gene>
<dbReference type="InterPro" id="IPR001610">
    <property type="entry name" value="PAC"/>
</dbReference>
<dbReference type="GO" id="GO:0003824">
    <property type="term" value="F:catalytic activity"/>
    <property type="evidence" value="ECO:0007669"/>
    <property type="project" value="UniProtKB-ARBA"/>
</dbReference>
<evidence type="ECO:0000259" key="4">
    <source>
        <dbReference type="PROSITE" id="PS50113"/>
    </source>
</evidence>
<feature type="domain" description="PAC" evidence="4">
    <location>
        <begin position="102"/>
        <end position="155"/>
    </location>
</feature>
<dbReference type="InterPro" id="IPR000700">
    <property type="entry name" value="PAS-assoc_C"/>
</dbReference>
<dbReference type="SMART" id="SM00052">
    <property type="entry name" value="EAL"/>
    <property type="match status" value="1"/>
</dbReference>
<dbReference type="InterPro" id="IPR000160">
    <property type="entry name" value="GGDEF_dom"/>
</dbReference>
<dbReference type="Pfam" id="PF00563">
    <property type="entry name" value="EAL"/>
    <property type="match status" value="1"/>
</dbReference>
<dbReference type="NCBIfam" id="TIGR00229">
    <property type="entry name" value="sensory_box"/>
    <property type="match status" value="2"/>
</dbReference>
<dbReference type="CDD" id="cd01948">
    <property type="entry name" value="EAL"/>
    <property type="match status" value="1"/>
</dbReference>
<dbReference type="Pfam" id="PF00990">
    <property type="entry name" value="GGDEF"/>
    <property type="match status" value="1"/>
</dbReference>
<dbReference type="CDD" id="cd01949">
    <property type="entry name" value="GGDEF"/>
    <property type="match status" value="1"/>
</dbReference>
<dbReference type="Proteomes" id="UP000002964">
    <property type="component" value="Unassembled WGS sequence"/>
</dbReference>
<dbReference type="Gene3D" id="3.20.20.450">
    <property type="entry name" value="EAL domain"/>
    <property type="match status" value="1"/>
</dbReference>
<dbReference type="InterPro" id="IPR035965">
    <property type="entry name" value="PAS-like_dom_sf"/>
</dbReference>
<name>H8YYS4_9GAMM</name>
<protein>
    <submittedName>
        <fullName evidence="7">PAS domain S-box/diguanylate cyclase (GGDEF) domain-containing protein</fullName>
    </submittedName>
</protein>
<dbReference type="PROSITE" id="PS50887">
    <property type="entry name" value="GGDEF"/>
    <property type="match status" value="1"/>
</dbReference>
<sequence>MEQGSNSHSGCNEPEHLSSAPRALWSNEREQMLSHAARLAQVGGWTLEPNSSRFRPTVHWCHLHGVEPGESTLDSLLRILHPDDRAGMLAAIQRALEENAPCVHQHRIIRPDDQRTRFIQDYGEFLYDANGKPTALCGAAQDITERIRMQDAIRDTEEHLYLALQLSKTAIWEWHTDTDQVTWSEDMASMWGLAPRLFRGTFEEIAARIHPDDLAHWRKSMQACVEDGAELKIEFRVLWPDGSSHWLATDGDAIRGANGRAIRLAGVARDITERKTSEQDLLDSQIRLEQLAYYDHLTGLANRRLLLDRLRQAIAVAERENTQIAVCYLDLDDFKPVNDQCGHEVGDILLQAVAARLVSCVRPSDTIARWGGDEFALLFADVVDRDACIQILDRILHGLNERLIKEQPQPVSASIGVTLYPQDHGDADSLLRHADHAMYLAKQCGRNNYQFFDPEKDPLGIANRERLRDIQQAINAGELRLLYQPIVNMRSDSTAAVESVEALVRWQHPRRGLLAPGEFLPAIEGSDLIRQLDHWVLREALTQQEAWIRQGLQLRLHINVSAYSLLTPDFMLEVSGFIGQHPGVRPGGIELEILETAALDDLDLVSTVIRQGTLLGLSFSLDDFGTGYSSLTYIRRLSARTLKIDQTFVRDMLNNQEDRAIVEGVIGLARAFNLAVIAEGVETLEHGCLLMRLGCDRAQGYGIARPMDAERLTEWATAYRQPALWAELTEDLAENLAPA</sequence>
<dbReference type="CDD" id="cd00130">
    <property type="entry name" value="PAS"/>
    <property type="match status" value="1"/>
</dbReference>
<dbReference type="AlphaFoldDB" id="H8YYS4"/>
<evidence type="ECO:0000259" key="3">
    <source>
        <dbReference type="PROSITE" id="PS50112"/>
    </source>
</evidence>
<reference evidence="8" key="1">
    <citation type="submission" date="2011-06" db="EMBL/GenBank/DDBJ databases">
        <authorList>
            <consortium name="US DOE Joint Genome Institute (JGI-PGF)"/>
            <person name="Lucas S."/>
            <person name="Han J."/>
            <person name="Lapidus A."/>
            <person name="Cheng J.-F."/>
            <person name="Goodwin L."/>
            <person name="Pitluck S."/>
            <person name="Peters L."/>
            <person name="Land M.L."/>
            <person name="Hauser L."/>
            <person name="Vogl K."/>
            <person name="Liu Z."/>
            <person name="Overmann J."/>
            <person name="Frigaard N.-U."/>
            <person name="Bryant D.A."/>
            <person name="Woyke T.J."/>
        </authorList>
    </citation>
    <scope>NUCLEOTIDE SEQUENCE [LARGE SCALE GENOMIC DNA]</scope>
    <source>
        <strain evidence="8">970</strain>
    </source>
</reference>
<keyword evidence="8" id="KW-1185">Reference proteome</keyword>
<reference evidence="7 8" key="2">
    <citation type="submission" date="2011-11" db="EMBL/GenBank/DDBJ databases">
        <authorList>
            <consortium name="US DOE Joint Genome Institute"/>
            <person name="Lucas S."/>
            <person name="Han J."/>
            <person name="Lapidus A."/>
            <person name="Cheng J.-F."/>
            <person name="Goodwin L."/>
            <person name="Pitluck S."/>
            <person name="Peters L."/>
            <person name="Ovchinnikova G."/>
            <person name="Zhang X."/>
            <person name="Detter J.C."/>
            <person name="Han C."/>
            <person name="Tapia R."/>
            <person name="Land M."/>
            <person name="Hauser L."/>
            <person name="Kyrpides N."/>
            <person name="Ivanova N."/>
            <person name="Pagani I."/>
            <person name="Vogl K."/>
            <person name="Liu Z."/>
            <person name="Overmann J."/>
            <person name="Frigaard N.-U."/>
            <person name="Bryant D."/>
            <person name="Woyke T."/>
        </authorList>
    </citation>
    <scope>NUCLEOTIDE SEQUENCE [LARGE SCALE GENOMIC DNA]</scope>
    <source>
        <strain evidence="7 8">970</strain>
    </source>
</reference>
<dbReference type="InterPro" id="IPR013655">
    <property type="entry name" value="PAS_fold_3"/>
</dbReference>
<dbReference type="InterPro" id="IPR001633">
    <property type="entry name" value="EAL_dom"/>
</dbReference>
<dbReference type="SMART" id="SM00086">
    <property type="entry name" value="PAC"/>
    <property type="match status" value="2"/>
</dbReference>
<comment type="cofactor">
    <cofactor evidence="1">
        <name>Mg(2+)</name>
        <dbReference type="ChEBI" id="CHEBI:18420"/>
    </cofactor>
</comment>
<evidence type="ECO:0000256" key="1">
    <source>
        <dbReference type="ARBA" id="ARBA00001946"/>
    </source>
</evidence>
<dbReference type="Gene3D" id="3.30.70.270">
    <property type="match status" value="1"/>
</dbReference>
<dbReference type="PROSITE" id="PS50113">
    <property type="entry name" value="PAC"/>
    <property type="match status" value="2"/>
</dbReference>
<evidence type="ECO:0000259" key="6">
    <source>
        <dbReference type="PROSITE" id="PS50887"/>
    </source>
</evidence>
<dbReference type="PROSITE" id="PS50883">
    <property type="entry name" value="EAL"/>
    <property type="match status" value="1"/>
</dbReference>
<dbReference type="Gene3D" id="3.30.450.20">
    <property type="entry name" value="PAS domain"/>
    <property type="match status" value="2"/>
</dbReference>
<dbReference type="InterPro" id="IPR043128">
    <property type="entry name" value="Rev_trsase/Diguanyl_cyclase"/>
</dbReference>
<feature type="region of interest" description="Disordered" evidence="2">
    <location>
        <begin position="1"/>
        <end position="20"/>
    </location>
</feature>
<evidence type="ECO:0000313" key="8">
    <source>
        <dbReference type="Proteomes" id="UP000002964"/>
    </source>
</evidence>
<dbReference type="PANTHER" id="PTHR44757:SF2">
    <property type="entry name" value="BIOFILM ARCHITECTURE MAINTENANCE PROTEIN MBAA"/>
    <property type="match status" value="1"/>
</dbReference>
<evidence type="ECO:0000313" key="7">
    <source>
        <dbReference type="EMBL" id="EIC23600.1"/>
    </source>
</evidence>